<comment type="caution">
    <text evidence="1">The sequence shown here is derived from an EMBL/GenBank/DDBJ whole genome shotgun (WGS) entry which is preliminary data.</text>
</comment>
<reference evidence="1 2" key="1">
    <citation type="submission" date="2024-06" db="EMBL/GenBank/DDBJ databases">
        <title>Genomic Encyclopedia of Type Strains, Phase IV (KMG-IV): sequencing the most valuable type-strain genomes for metagenomic binning, comparative biology and taxonomic classification.</title>
        <authorList>
            <person name="Goeker M."/>
        </authorList>
    </citation>
    <scope>NUCLEOTIDE SEQUENCE [LARGE SCALE GENOMIC DNA]</scope>
    <source>
        <strain evidence="1 2">DSM 21331</strain>
    </source>
</reference>
<gene>
    <name evidence="1" type="ORF">ABID43_001776</name>
</gene>
<keyword evidence="2" id="KW-1185">Reference proteome</keyword>
<sequence>MTSDEIETMNLARASLARQRGALARRIGASEAAAPSAAEDLTRILLAIEAVDRALVDAGRPYVPAER</sequence>
<proteinExistence type="predicted"/>
<dbReference type="Proteomes" id="UP001549145">
    <property type="component" value="Unassembled WGS sequence"/>
</dbReference>
<dbReference type="RefSeq" id="WP_238282644.1">
    <property type="nucleotide sequence ID" value="NZ_BPQL01000185.1"/>
</dbReference>
<organism evidence="1 2">
    <name type="scientific">Methylobacterium goesingense</name>
    <dbReference type="NCBI Taxonomy" id="243690"/>
    <lineage>
        <taxon>Bacteria</taxon>
        <taxon>Pseudomonadati</taxon>
        <taxon>Pseudomonadota</taxon>
        <taxon>Alphaproteobacteria</taxon>
        <taxon>Hyphomicrobiales</taxon>
        <taxon>Methylobacteriaceae</taxon>
        <taxon>Methylobacterium</taxon>
    </lineage>
</organism>
<evidence type="ECO:0000313" key="1">
    <source>
        <dbReference type="EMBL" id="MET3692245.1"/>
    </source>
</evidence>
<evidence type="ECO:0000313" key="2">
    <source>
        <dbReference type="Proteomes" id="UP001549145"/>
    </source>
</evidence>
<accession>A0ABV2L342</accession>
<dbReference type="EMBL" id="JBEPMM010000003">
    <property type="protein sequence ID" value="MET3692245.1"/>
    <property type="molecule type" value="Genomic_DNA"/>
</dbReference>
<name>A0ABV2L342_9HYPH</name>
<protein>
    <submittedName>
        <fullName evidence="1">Uncharacterized protein</fullName>
    </submittedName>
</protein>